<keyword evidence="2" id="KW-0547">Nucleotide-binding</keyword>
<name>G7J0W1_MEDTR</name>
<evidence type="ECO:0000313" key="7">
    <source>
        <dbReference type="Proteomes" id="UP000002051"/>
    </source>
</evidence>
<dbReference type="EMBL" id="CM001219">
    <property type="protein sequence ID" value="AES69681.1"/>
    <property type="molecule type" value="Genomic_DNA"/>
</dbReference>
<accession>G7J0W1</accession>
<evidence type="ECO:0000313" key="6">
    <source>
        <dbReference type="EnsemblPlants" id="AES69681"/>
    </source>
</evidence>
<evidence type="ECO:0000256" key="1">
    <source>
        <dbReference type="ARBA" id="ARBA00022737"/>
    </source>
</evidence>
<dbReference type="eggNOG" id="KOG4658">
    <property type="taxonomic scope" value="Eukaryota"/>
</dbReference>
<dbReference type="GO" id="GO:0006952">
    <property type="term" value="P:defense response"/>
    <property type="evidence" value="ECO:0007669"/>
    <property type="project" value="UniProtKB-KW"/>
</dbReference>
<protein>
    <recommendedName>
        <fullName evidence="4">Disease resistance N-terminal domain-containing protein</fullName>
    </recommendedName>
</protein>
<dbReference type="HOGENOM" id="CLU_2041512_0_0_1"/>
<evidence type="ECO:0000313" key="5">
    <source>
        <dbReference type="EMBL" id="AES69681.1"/>
    </source>
</evidence>
<dbReference type="GO" id="GO:0000166">
    <property type="term" value="F:nucleotide binding"/>
    <property type="evidence" value="ECO:0007669"/>
    <property type="project" value="UniProtKB-KW"/>
</dbReference>
<dbReference type="InterPro" id="IPR041118">
    <property type="entry name" value="Rx_N"/>
</dbReference>
<dbReference type="Gene3D" id="1.20.5.4130">
    <property type="match status" value="1"/>
</dbReference>
<dbReference type="Proteomes" id="UP000002051">
    <property type="component" value="Chromosome 3"/>
</dbReference>
<evidence type="ECO:0000256" key="3">
    <source>
        <dbReference type="ARBA" id="ARBA00022821"/>
    </source>
</evidence>
<reference evidence="6" key="3">
    <citation type="submission" date="2015-04" db="UniProtKB">
        <authorList>
            <consortium name="EnsemblPlants"/>
        </authorList>
    </citation>
    <scope>IDENTIFICATION</scope>
    <source>
        <strain evidence="6">cv. Jemalong A17</strain>
    </source>
</reference>
<sequence length="121" mass="13656">MSSNRKYIFKMMNGVLVHFLGQGQGASCWMPFVLLTGACLSATTQTIADKLSSSEFRGFIRNTRFNYSLLAELKTTLFALQSVLVDAEQKQFIDLPVKQWLDDLKDAIFDAEDLLDLKVII</sequence>
<dbReference type="AlphaFoldDB" id="G7J0W1"/>
<proteinExistence type="predicted"/>
<reference evidence="5 7" key="2">
    <citation type="journal article" date="2014" name="BMC Genomics">
        <title>An improved genome release (version Mt4.0) for the model legume Medicago truncatula.</title>
        <authorList>
            <person name="Tang H."/>
            <person name="Krishnakumar V."/>
            <person name="Bidwell S."/>
            <person name="Rosen B."/>
            <person name="Chan A."/>
            <person name="Zhou S."/>
            <person name="Gentzbittel L."/>
            <person name="Childs K.L."/>
            <person name="Yandell M."/>
            <person name="Gundlach H."/>
            <person name="Mayer K.F."/>
            <person name="Schwartz D.C."/>
            <person name="Town C.D."/>
        </authorList>
    </citation>
    <scope>GENOME REANNOTATION</scope>
    <source>
        <strain evidence="6 7">cv. Jemalong A17</strain>
    </source>
</reference>
<dbReference type="EnsemblPlants" id="AES69681">
    <property type="protein sequence ID" value="AES69681"/>
    <property type="gene ID" value="MTR_3g033160"/>
</dbReference>
<reference evidence="5 7" key="1">
    <citation type="journal article" date="2011" name="Nature">
        <title>The Medicago genome provides insight into the evolution of rhizobial symbioses.</title>
        <authorList>
            <person name="Young N.D."/>
            <person name="Debelle F."/>
            <person name="Oldroyd G.E."/>
            <person name="Geurts R."/>
            <person name="Cannon S.B."/>
            <person name="Udvardi M.K."/>
            <person name="Benedito V.A."/>
            <person name="Mayer K.F."/>
            <person name="Gouzy J."/>
            <person name="Schoof H."/>
            <person name="Van de Peer Y."/>
            <person name="Proost S."/>
            <person name="Cook D.R."/>
            <person name="Meyers B.C."/>
            <person name="Spannagl M."/>
            <person name="Cheung F."/>
            <person name="De Mita S."/>
            <person name="Krishnakumar V."/>
            <person name="Gundlach H."/>
            <person name="Zhou S."/>
            <person name="Mudge J."/>
            <person name="Bharti A.K."/>
            <person name="Murray J.D."/>
            <person name="Naoumkina M.A."/>
            <person name="Rosen B."/>
            <person name="Silverstein K.A."/>
            <person name="Tang H."/>
            <person name="Rombauts S."/>
            <person name="Zhao P.X."/>
            <person name="Zhou P."/>
            <person name="Barbe V."/>
            <person name="Bardou P."/>
            <person name="Bechner M."/>
            <person name="Bellec A."/>
            <person name="Berger A."/>
            <person name="Berges H."/>
            <person name="Bidwell S."/>
            <person name="Bisseling T."/>
            <person name="Choisne N."/>
            <person name="Couloux A."/>
            <person name="Denny R."/>
            <person name="Deshpande S."/>
            <person name="Dai X."/>
            <person name="Doyle J.J."/>
            <person name="Dudez A.M."/>
            <person name="Farmer A.D."/>
            <person name="Fouteau S."/>
            <person name="Franken C."/>
            <person name="Gibelin C."/>
            <person name="Gish J."/>
            <person name="Goldstein S."/>
            <person name="Gonzalez A.J."/>
            <person name="Green P.J."/>
            <person name="Hallab A."/>
            <person name="Hartog M."/>
            <person name="Hua A."/>
            <person name="Humphray S.J."/>
            <person name="Jeong D.H."/>
            <person name="Jing Y."/>
            <person name="Jocker A."/>
            <person name="Kenton S.M."/>
            <person name="Kim D.J."/>
            <person name="Klee K."/>
            <person name="Lai H."/>
            <person name="Lang C."/>
            <person name="Lin S."/>
            <person name="Macmil S.L."/>
            <person name="Magdelenat G."/>
            <person name="Matthews L."/>
            <person name="McCorrison J."/>
            <person name="Monaghan E.L."/>
            <person name="Mun J.H."/>
            <person name="Najar F.Z."/>
            <person name="Nicholson C."/>
            <person name="Noirot C."/>
            <person name="O'Bleness M."/>
            <person name="Paule C.R."/>
            <person name="Poulain J."/>
            <person name="Prion F."/>
            <person name="Qin B."/>
            <person name="Qu C."/>
            <person name="Retzel E.F."/>
            <person name="Riddle C."/>
            <person name="Sallet E."/>
            <person name="Samain S."/>
            <person name="Samson N."/>
            <person name="Sanders I."/>
            <person name="Saurat O."/>
            <person name="Scarpelli C."/>
            <person name="Schiex T."/>
            <person name="Segurens B."/>
            <person name="Severin A.J."/>
            <person name="Sherrier D.J."/>
            <person name="Shi R."/>
            <person name="Sims S."/>
            <person name="Singer S.R."/>
            <person name="Sinharoy S."/>
            <person name="Sterck L."/>
            <person name="Viollet A."/>
            <person name="Wang B.B."/>
            <person name="Wang K."/>
            <person name="Wang M."/>
            <person name="Wang X."/>
            <person name="Warfsmann J."/>
            <person name="Weissenbach J."/>
            <person name="White D.D."/>
            <person name="White J.D."/>
            <person name="Wiley G.B."/>
            <person name="Wincker P."/>
            <person name="Xing Y."/>
            <person name="Yang L."/>
            <person name="Yao Z."/>
            <person name="Ying F."/>
            <person name="Zhai J."/>
            <person name="Zhou L."/>
            <person name="Zuber A."/>
            <person name="Denarie J."/>
            <person name="Dixon R.A."/>
            <person name="May G.D."/>
            <person name="Schwartz D.C."/>
            <person name="Rogers J."/>
            <person name="Quetier F."/>
            <person name="Town C.D."/>
            <person name="Roe B.A."/>
        </authorList>
    </citation>
    <scope>NUCLEOTIDE SEQUENCE [LARGE SCALE GENOMIC DNA]</scope>
    <source>
        <strain evidence="5">A17</strain>
        <strain evidence="6 7">cv. Jemalong A17</strain>
    </source>
</reference>
<dbReference type="Pfam" id="PF18052">
    <property type="entry name" value="Rx_N"/>
    <property type="match status" value="1"/>
</dbReference>
<dbReference type="PaxDb" id="3880-AES69681"/>
<organism evidence="5 7">
    <name type="scientific">Medicago truncatula</name>
    <name type="common">Barrel medic</name>
    <name type="synonym">Medicago tribuloides</name>
    <dbReference type="NCBI Taxonomy" id="3880"/>
    <lineage>
        <taxon>Eukaryota</taxon>
        <taxon>Viridiplantae</taxon>
        <taxon>Streptophyta</taxon>
        <taxon>Embryophyta</taxon>
        <taxon>Tracheophyta</taxon>
        <taxon>Spermatophyta</taxon>
        <taxon>Magnoliopsida</taxon>
        <taxon>eudicotyledons</taxon>
        <taxon>Gunneridae</taxon>
        <taxon>Pentapetalae</taxon>
        <taxon>rosids</taxon>
        <taxon>fabids</taxon>
        <taxon>Fabales</taxon>
        <taxon>Fabaceae</taxon>
        <taxon>Papilionoideae</taxon>
        <taxon>50 kb inversion clade</taxon>
        <taxon>NPAAA clade</taxon>
        <taxon>Hologalegina</taxon>
        <taxon>IRL clade</taxon>
        <taxon>Trifolieae</taxon>
        <taxon>Medicago</taxon>
    </lineage>
</organism>
<evidence type="ECO:0000259" key="4">
    <source>
        <dbReference type="Pfam" id="PF18052"/>
    </source>
</evidence>
<keyword evidence="1" id="KW-0677">Repeat</keyword>
<keyword evidence="3" id="KW-0611">Plant defense</keyword>
<gene>
    <name evidence="5" type="ordered locus">MTR_3g033160</name>
</gene>
<feature type="domain" description="Disease resistance N-terminal" evidence="4">
    <location>
        <begin position="67"/>
        <end position="116"/>
    </location>
</feature>
<keyword evidence="7" id="KW-1185">Reference proteome</keyword>
<evidence type="ECO:0000256" key="2">
    <source>
        <dbReference type="ARBA" id="ARBA00022741"/>
    </source>
</evidence>